<dbReference type="InterPro" id="IPR016461">
    <property type="entry name" value="COMT-like"/>
</dbReference>
<proteinExistence type="predicted"/>
<keyword evidence="3" id="KW-0949">S-adenosyl-L-methionine</keyword>
<dbReference type="PANTHER" id="PTHR43712">
    <property type="entry name" value="PUTATIVE (AFU_ORTHOLOGUE AFUA_4G14580)-RELATED"/>
    <property type="match status" value="1"/>
</dbReference>
<organism evidence="5 6">
    <name type="scientific">Beauveria bassiana</name>
    <name type="common">White muscardine disease fungus</name>
    <name type="synonym">Tritirachium shiotae</name>
    <dbReference type="NCBI Taxonomy" id="176275"/>
    <lineage>
        <taxon>Eukaryota</taxon>
        <taxon>Fungi</taxon>
        <taxon>Dikarya</taxon>
        <taxon>Ascomycota</taxon>
        <taxon>Pezizomycotina</taxon>
        <taxon>Sordariomycetes</taxon>
        <taxon>Hypocreomycetidae</taxon>
        <taxon>Hypocreales</taxon>
        <taxon>Cordycipitaceae</taxon>
        <taxon>Beauveria</taxon>
    </lineage>
</organism>
<accession>A0A2N6P1E5</accession>
<dbReference type="SUPFAM" id="SSF53335">
    <property type="entry name" value="S-adenosyl-L-methionine-dependent methyltransferases"/>
    <property type="match status" value="1"/>
</dbReference>
<dbReference type="GO" id="GO:0008171">
    <property type="term" value="F:O-methyltransferase activity"/>
    <property type="evidence" value="ECO:0007669"/>
    <property type="project" value="InterPro"/>
</dbReference>
<dbReference type="AlphaFoldDB" id="A0A2N6P1E5"/>
<dbReference type="PANTHER" id="PTHR43712:SF2">
    <property type="entry name" value="O-METHYLTRANSFERASE CICE"/>
    <property type="match status" value="1"/>
</dbReference>
<evidence type="ECO:0000313" key="5">
    <source>
        <dbReference type="EMBL" id="PMB73335.1"/>
    </source>
</evidence>
<evidence type="ECO:0000256" key="2">
    <source>
        <dbReference type="ARBA" id="ARBA00022679"/>
    </source>
</evidence>
<dbReference type="EMBL" id="MRVG01000001">
    <property type="protein sequence ID" value="PMB73335.1"/>
    <property type="molecule type" value="Genomic_DNA"/>
</dbReference>
<dbReference type="PROSITE" id="PS51683">
    <property type="entry name" value="SAM_OMT_II"/>
    <property type="match status" value="1"/>
</dbReference>
<dbReference type="InterPro" id="IPR029063">
    <property type="entry name" value="SAM-dependent_MTases_sf"/>
</dbReference>
<dbReference type="Proteomes" id="UP000235728">
    <property type="component" value="Unassembled WGS sequence"/>
</dbReference>
<feature type="domain" description="O-methyltransferase C-terminal" evidence="4">
    <location>
        <begin position="3"/>
        <end position="161"/>
    </location>
</feature>
<dbReference type="OMA" id="DFRCLAN"/>
<comment type="caution">
    <text evidence="5">The sequence shown here is derived from an EMBL/GenBank/DDBJ whole genome shotgun (WGS) entry which is preliminary data.</text>
</comment>
<keyword evidence="2 5" id="KW-0808">Transferase</keyword>
<keyword evidence="1 5" id="KW-0489">Methyltransferase</keyword>
<gene>
    <name evidence="5" type="ORF">BM221_000756</name>
</gene>
<evidence type="ECO:0000313" key="6">
    <source>
        <dbReference type="Proteomes" id="UP000235728"/>
    </source>
</evidence>
<dbReference type="Pfam" id="PF00891">
    <property type="entry name" value="Methyltransf_2"/>
    <property type="match status" value="1"/>
</dbReference>
<reference evidence="5 6" key="1">
    <citation type="journal article" date="2016" name="Appl. Microbiol. Biotechnol.">
        <title>Characterization of T-DNA insertion mutants with decreased virulence in the entomopathogenic fungus Beauveria bassiana JEF-007.</title>
        <authorList>
            <person name="Kim S."/>
            <person name="Lee S.J."/>
            <person name="Nai Y.S."/>
            <person name="Yu J.S."/>
            <person name="Lee M.R."/>
            <person name="Yang Y.T."/>
            <person name="Kim J.S."/>
        </authorList>
    </citation>
    <scope>NUCLEOTIDE SEQUENCE [LARGE SCALE GENOMIC DNA]</scope>
    <source>
        <strain evidence="5 6">JEF-007</strain>
    </source>
</reference>
<evidence type="ECO:0000256" key="3">
    <source>
        <dbReference type="ARBA" id="ARBA00022691"/>
    </source>
</evidence>
<dbReference type="InterPro" id="IPR001077">
    <property type="entry name" value="COMT_C"/>
</dbReference>
<dbReference type="Gene3D" id="3.40.50.150">
    <property type="entry name" value="Vaccinia Virus protein VP39"/>
    <property type="match status" value="1"/>
</dbReference>
<evidence type="ECO:0000259" key="4">
    <source>
        <dbReference type="Pfam" id="PF00891"/>
    </source>
</evidence>
<sequence length="181" mass="20740">MPIVSKFRHLKLQVQDLAESKEKFLQFIDGNYSDMARSDRLIFQEQDFFKKNSTENAAIYFLRHVIHDWPDLEAAKILGNLAAAMSPSSKLLICEHVVLPTYRSENNQLSDRPDSFLAPEPLLPNWGASFTSRLDLQVLACINGKQRTESDFRCLANLAGLRVTQIWRNMGEEVIVECRLL</sequence>
<dbReference type="GO" id="GO:0032259">
    <property type="term" value="P:methylation"/>
    <property type="evidence" value="ECO:0007669"/>
    <property type="project" value="UniProtKB-KW"/>
</dbReference>
<name>A0A2N6P1E5_BEABA</name>
<evidence type="ECO:0000256" key="1">
    <source>
        <dbReference type="ARBA" id="ARBA00022603"/>
    </source>
</evidence>
<protein>
    <submittedName>
        <fullName evidence="5">3-O-methyltransferase 2</fullName>
    </submittedName>
</protein>